<reference evidence="2" key="1">
    <citation type="submission" date="2022-08" db="EMBL/GenBank/DDBJ databases">
        <authorList>
            <person name="Tian L."/>
        </authorList>
    </citation>
    <scope>NUCLEOTIDE SEQUENCE</scope>
    <source>
        <strain evidence="2">CM253</strain>
    </source>
</reference>
<proteinExistence type="predicted"/>
<dbReference type="RefSeq" id="WP_183065390.1">
    <property type="nucleotide sequence ID" value="NZ_CP102514.1"/>
</dbReference>
<protein>
    <submittedName>
        <fullName evidence="2">Rod shape-determining protein</fullName>
    </submittedName>
</protein>
<evidence type="ECO:0000313" key="2">
    <source>
        <dbReference type="EMBL" id="UUY47838.1"/>
    </source>
</evidence>
<evidence type="ECO:0000256" key="1">
    <source>
        <dbReference type="SAM" id="MobiDB-lite"/>
    </source>
</evidence>
<name>A0ABY5PWE3_9ACTN</name>
<sequence length="86" mass="8622">MPQASTDRTAAGRAEGIGLGTANTLVHARGHGIVLDEPSEVAVRAGTTGALAVGADGCLGDAARCGAGRRGSGRIRERRRGPEETA</sequence>
<dbReference type="Pfam" id="PF06723">
    <property type="entry name" value="MreB_Mbl"/>
    <property type="match status" value="1"/>
</dbReference>
<dbReference type="InterPro" id="IPR043129">
    <property type="entry name" value="ATPase_NBD"/>
</dbReference>
<dbReference type="EMBL" id="CP102514">
    <property type="protein sequence ID" value="UUY47838.1"/>
    <property type="molecule type" value="Genomic_DNA"/>
</dbReference>
<keyword evidence="3" id="KW-1185">Reference proteome</keyword>
<dbReference type="InterPro" id="IPR056546">
    <property type="entry name" value="MreB_MamK-like"/>
</dbReference>
<organism evidence="2 3">
    <name type="scientific">Streptomyces yangpuensis</name>
    <dbReference type="NCBI Taxonomy" id="1648182"/>
    <lineage>
        <taxon>Bacteria</taxon>
        <taxon>Bacillati</taxon>
        <taxon>Actinomycetota</taxon>
        <taxon>Actinomycetes</taxon>
        <taxon>Kitasatosporales</taxon>
        <taxon>Streptomycetaceae</taxon>
        <taxon>Streptomyces</taxon>
    </lineage>
</organism>
<dbReference type="Gene3D" id="3.30.420.40">
    <property type="match status" value="1"/>
</dbReference>
<accession>A0ABY5PWE3</accession>
<dbReference type="SUPFAM" id="SSF53067">
    <property type="entry name" value="Actin-like ATPase domain"/>
    <property type="match status" value="1"/>
</dbReference>
<evidence type="ECO:0000313" key="3">
    <source>
        <dbReference type="Proteomes" id="UP001057738"/>
    </source>
</evidence>
<dbReference type="GeneID" id="95574150"/>
<gene>
    <name evidence="2" type="ORF">NRK68_11775</name>
</gene>
<feature type="region of interest" description="Disordered" evidence="1">
    <location>
        <begin position="65"/>
        <end position="86"/>
    </location>
</feature>
<dbReference type="Proteomes" id="UP001057738">
    <property type="component" value="Chromosome"/>
</dbReference>